<keyword evidence="2" id="KW-1185">Reference proteome</keyword>
<dbReference type="EMBL" id="JACHOC010000004">
    <property type="protein sequence ID" value="MBB4622743.1"/>
    <property type="molecule type" value="Genomic_DNA"/>
</dbReference>
<gene>
    <name evidence="1" type="ORF">GGQ57_002643</name>
</gene>
<comment type="caution">
    <text evidence="1">The sequence shown here is derived from an EMBL/GenBank/DDBJ whole genome shotgun (WGS) entry which is preliminary data.</text>
</comment>
<sequence length="224" mass="27194">MNEIIEMKDILKDWQKQFPILSRYSSTSLYMKADLVLLGLKLEKVFSTVYRPTLICLPLWEKSKKTIPIFWCELLDNKKLQFDIKYQLHNYLFPAAIECAKIQFGFVFKEEVLLSDLFFYLNKYLSYRLLENDPLILYRLFEFKLAIALYFDDLKLIDNIKIEIEKESKLWEPERFKYLFEKSIEEWKDDLYRKFENRDTFIEQLNQNVSDKKISKLKSAHLLF</sequence>
<dbReference type="Proteomes" id="UP000533637">
    <property type="component" value="Unassembled WGS sequence"/>
</dbReference>
<organism evidence="1 2">
    <name type="scientific">Parabacteroides faecis</name>
    <dbReference type="NCBI Taxonomy" id="1217282"/>
    <lineage>
        <taxon>Bacteria</taxon>
        <taxon>Pseudomonadati</taxon>
        <taxon>Bacteroidota</taxon>
        <taxon>Bacteroidia</taxon>
        <taxon>Bacteroidales</taxon>
        <taxon>Tannerellaceae</taxon>
        <taxon>Parabacteroides</taxon>
    </lineage>
</organism>
<name>A0ABR6KMK4_9BACT</name>
<accession>A0ABR6KMK4</accession>
<protein>
    <submittedName>
        <fullName evidence="1">Uncharacterized protein</fullName>
    </submittedName>
</protein>
<evidence type="ECO:0000313" key="1">
    <source>
        <dbReference type="EMBL" id="MBB4622743.1"/>
    </source>
</evidence>
<proteinExistence type="predicted"/>
<reference evidence="1 2" key="1">
    <citation type="submission" date="2020-08" db="EMBL/GenBank/DDBJ databases">
        <title>Genomic Encyclopedia of Type Strains, Phase IV (KMG-IV): sequencing the most valuable type-strain genomes for metagenomic binning, comparative biology and taxonomic classification.</title>
        <authorList>
            <person name="Goeker M."/>
        </authorList>
    </citation>
    <scope>NUCLEOTIDE SEQUENCE [LARGE SCALE GENOMIC DNA]</scope>
    <source>
        <strain evidence="1 2">DSM 102983</strain>
    </source>
</reference>
<evidence type="ECO:0000313" key="2">
    <source>
        <dbReference type="Proteomes" id="UP000533637"/>
    </source>
</evidence>
<dbReference type="RefSeq" id="WP_183671123.1">
    <property type="nucleotide sequence ID" value="NZ_BMPB01000012.1"/>
</dbReference>